<dbReference type="InterPro" id="IPR001227">
    <property type="entry name" value="Ac_transferase_dom_sf"/>
</dbReference>
<evidence type="ECO:0000313" key="12">
    <source>
        <dbReference type="EMBL" id="ORA04545.1"/>
    </source>
</evidence>
<dbReference type="SUPFAM" id="SSF47336">
    <property type="entry name" value="ACP-like"/>
    <property type="match status" value="1"/>
</dbReference>
<dbReference type="OrthoDB" id="9778690at2"/>
<dbReference type="InterPro" id="IPR009081">
    <property type="entry name" value="PP-bd_ACP"/>
</dbReference>
<dbReference type="PANTHER" id="PTHR43775">
    <property type="entry name" value="FATTY ACID SYNTHASE"/>
    <property type="match status" value="1"/>
</dbReference>
<keyword evidence="2" id="KW-0597">Phosphoprotein</keyword>
<dbReference type="InterPro" id="IPR015421">
    <property type="entry name" value="PyrdxlP-dep_Trfase_major"/>
</dbReference>
<dbReference type="PROSITE" id="PS52004">
    <property type="entry name" value="KS3_2"/>
    <property type="match status" value="1"/>
</dbReference>
<dbReference type="Gene3D" id="1.10.1200.10">
    <property type="entry name" value="ACP-like"/>
    <property type="match status" value="1"/>
</dbReference>
<dbReference type="CDD" id="cd00833">
    <property type="entry name" value="PKS"/>
    <property type="match status" value="1"/>
</dbReference>
<dbReference type="SUPFAM" id="SSF52151">
    <property type="entry name" value="FabD/lysophospholipase-like"/>
    <property type="match status" value="1"/>
</dbReference>
<dbReference type="InterPro" id="IPR016039">
    <property type="entry name" value="Thiolase-like"/>
</dbReference>
<feature type="compositionally biased region" description="Low complexity" evidence="9">
    <location>
        <begin position="898"/>
        <end position="917"/>
    </location>
</feature>
<keyword evidence="7" id="KW-0511">Multifunctional enzyme</keyword>
<dbReference type="SUPFAM" id="SSF53901">
    <property type="entry name" value="Thiolase-like"/>
    <property type="match status" value="1"/>
</dbReference>
<dbReference type="GO" id="GO:0004315">
    <property type="term" value="F:3-oxoacyl-[acyl-carrier-protein] synthase activity"/>
    <property type="evidence" value="ECO:0007669"/>
    <property type="project" value="InterPro"/>
</dbReference>
<evidence type="ECO:0000256" key="2">
    <source>
        <dbReference type="ARBA" id="ARBA00022553"/>
    </source>
</evidence>
<dbReference type="Pfam" id="PF00550">
    <property type="entry name" value="PP-binding"/>
    <property type="match status" value="1"/>
</dbReference>
<gene>
    <name evidence="12" type="ORF">BST17_12590</name>
</gene>
<dbReference type="InterPro" id="IPR016036">
    <property type="entry name" value="Malonyl_transacylase_ACP-bd"/>
</dbReference>
<dbReference type="Proteomes" id="UP000192366">
    <property type="component" value="Unassembled WGS sequence"/>
</dbReference>
<dbReference type="Pfam" id="PF00109">
    <property type="entry name" value="ketoacyl-synt"/>
    <property type="match status" value="1"/>
</dbReference>
<dbReference type="InterPro" id="IPR049704">
    <property type="entry name" value="Aminotrans_3_PPA_site"/>
</dbReference>
<dbReference type="Pfam" id="PF02801">
    <property type="entry name" value="Ketoacyl-synt_C"/>
    <property type="match status" value="1"/>
</dbReference>
<dbReference type="SUPFAM" id="SSF55048">
    <property type="entry name" value="Probable ACP-binding domain of malonyl-CoA ACP transacylase"/>
    <property type="match status" value="1"/>
</dbReference>
<feature type="domain" description="Carrier" evidence="10">
    <location>
        <begin position="923"/>
        <end position="998"/>
    </location>
</feature>
<dbReference type="EMBL" id="MVHJ01000009">
    <property type="protein sequence ID" value="ORA04545.1"/>
    <property type="molecule type" value="Genomic_DNA"/>
</dbReference>
<dbReference type="SMART" id="SM00825">
    <property type="entry name" value="PKS_KS"/>
    <property type="match status" value="1"/>
</dbReference>
<dbReference type="InterPro" id="IPR018201">
    <property type="entry name" value="Ketoacyl_synth_AS"/>
</dbReference>
<evidence type="ECO:0000313" key="13">
    <source>
        <dbReference type="Proteomes" id="UP000192366"/>
    </source>
</evidence>
<dbReference type="InterPro" id="IPR036736">
    <property type="entry name" value="ACP-like_sf"/>
</dbReference>
<keyword evidence="3" id="KW-0808">Transferase</keyword>
<evidence type="ECO:0000256" key="5">
    <source>
        <dbReference type="ARBA" id="ARBA00022898"/>
    </source>
</evidence>
<reference evidence="12 13" key="1">
    <citation type="submission" date="2017-02" db="EMBL/GenBank/DDBJ databases">
        <title>The new phylogeny of genus Mycobacterium.</title>
        <authorList>
            <person name="Tortoli E."/>
            <person name="Trovato A."/>
            <person name="Cirillo D.M."/>
        </authorList>
    </citation>
    <scope>NUCLEOTIDE SEQUENCE [LARGE SCALE GENOMIC DNA]</scope>
    <source>
        <strain evidence="12 13">DSM 45578</strain>
    </source>
</reference>
<dbReference type="PANTHER" id="PTHR43775:SF51">
    <property type="entry name" value="INACTIVE PHENOLPHTHIOCEROL SYNTHESIS POLYKETIDE SYNTHASE TYPE I PKS1-RELATED"/>
    <property type="match status" value="1"/>
</dbReference>
<keyword evidence="5" id="KW-0663">Pyridoxal phosphate</keyword>
<dbReference type="Gene3D" id="3.30.70.250">
    <property type="entry name" value="Malonyl-CoA ACP transacylase, ACP-binding"/>
    <property type="match status" value="1"/>
</dbReference>
<evidence type="ECO:0000256" key="3">
    <source>
        <dbReference type="ARBA" id="ARBA00022679"/>
    </source>
</evidence>
<dbReference type="PROSITE" id="PS00600">
    <property type="entry name" value="AA_TRANSFER_CLASS_3"/>
    <property type="match status" value="1"/>
</dbReference>
<organism evidence="12 13">
    <name type="scientific">Mycolicibacterium bacteremicum</name>
    <name type="common">Mycobacterium bacteremicum</name>
    <dbReference type="NCBI Taxonomy" id="564198"/>
    <lineage>
        <taxon>Bacteria</taxon>
        <taxon>Bacillati</taxon>
        <taxon>Actinomycetota</taxon>
        <taxon>Actinomycetes</taxon>
        <taxon>Mycobacteriales</taxon>
        <taxon>Mycobacteriaceae</taxon>
        <taxon>Mycolicibacterium</taxon>
    </lineage>
</organism>
<dbReference type="InterPro" id="IPR050091">
    <property type="entry name" value="PKS_NRPS_Biosynth_Enz"/>
</dbReference>
<dbReference type="GO" id="GO:0030170">
    <property type="term" value="F:pyridoxal phosphate binding"/>
    <property type="evidence" value="ECO:0007669"/>
    <property type="project" value="InterPro"/>
</dbReference>
<dbReference type="InterPro" id="IPR014031">
    <property type="entry name" value="Ketoacyl_synth_C"/>
</dbReference>
<evidence type="ECO:0000259" key="11">
    <source>
        <dbReference type="PROSITE" id="PS52004"/>
    </source>
</evidence>
<dbReference type="InterPro" id="IPR014030">
    <property type="entry name" value="Ketoacyl_synth_N"/>
</dbReference>
<name>A0A1W9YWX3_MYCBA</name>
<keyword evidence="8" id="KW-0012">Acyltransferase</keyword>
<dbReference type="STRING" id="564198.BST17_12590"/>
<dbReference type="InterPro" id="IPR016035">
    <property type="entry name" value="Acyl_Trfase/lysoPLipase"/>
</dbReference>
<dbReference type="InterPro" id="IPR015422">
    <property type="entry name" value="PyrdxlP-dep_Trfase_small"/>
</dbReference>
<dbReference type="Pfam" id="PF22621">
    <property type="entry name" value="CurL-like_PKS_C"/>
    <property type="match status" value="1"/>
</dbReference>
<proteinExistence type="predicted"/>
<dbReference type="InterPro" id="IPR014043">
    <property type="entry name" value="Acyl_transferase_dom"/>
</dbReference>
<dbReference type="PROSITE" id="PS00606">
    <property type="entry name" value="KS3_1"/>
    <property type="match status" value="1"/>
</dbReference>
<dbReference type="FunFam" id="3.40.47.10:FF:000042">
    <property type="entry name" value="Polyketide synthase Pks13"/>
    <property type="match status" value="1"/>
</dbReference>
<dbReference type="InterPro" id="IPR020841">
    <property type="entry name" value="PKS_Beta-ketoAc_synthase_dom"/>
</dbReference>
<dbReference type="RefSeq" id="WP_083058326.1">
    <property type="nucleotide sequence ID" value="NZ_JACKVM010000016.1"/>
</dbReference>
<dbReference type="Gene3D" id="3.40.47.10">
    <property type="match status" value="1"/>
</dbReference>
<dbReference type="InterPro" id="IPR005814">
    <property type="entry name" value="Aminotrans_3"/>
</dbReference>
<evidence type="ECO:0000256" key="9">
    <source>
        <dbReference type="SAM" id="MobiDB-lite"/>
    </source>
</evidence>
<dbReference type="Pfam" id="PF00202">
    <property type="entry name" value="Aminotran_3"/>
    <property type="match status" value="1"/>
</dbReference>
<evidence type="ECO:0000256" key="6">
    <source>
        <dbReference type="ARBA" id="ARBA00023098"/>
    </source>
</evidence>
<evidence type="ECO:0000256" key="8">
    <source>
        <dbReference type="ARBA" id="ARBA00023315"/>
    </source>
</evidence>
<feature type="region of interest" description="Disordered" evidence="9">
    <location>
        <begin position="884"/>
        <end position="920"/>
    </location>
</feature>
<dbReference type="PROSITE" id="PS50075">
    <property type="entry name" value="CARRIER"/>
    <property type="match status" value="1"/>
</dbReference>
<dbReference type="Gene3D" id="3.40.366.10">
    <property type="entry name" value="Malonyl-Coenzyme A Acyl Carrier Protein, domain 2"/>
    <property type="match status" value="1"/>
</dbReference>
<dbReference type="SMART" id="SM00827">
    <property type="entry name" value="PKS_AT"/>
    <property type="match status" value="1"/>
</dbReference>
<evidence type="ECO:0000256" key="7">
    <source>
        <dbReference type="ARBA" id="ARBA00023268"/>
    </source>
</evidence>
<dbReference type="Pfam" id="PF00698">
    <property type="entry name" value="Acyl_transf_1"/>
    <property type="match status" value="1"/>
</dbReference>
<dbReference type="Gene3D" id="3.40.640.10">
    <property type="entry name" value="Type I PLP-dependent aspartate aminotransferase-like (Major domain)"/>
    <property type="match status" value="1"/>
</dbReference>
<dbReference type="SUPFAM" id="SSF53383">
    <property type="entry name" value="PLP-dependent transferases"/>
    <property type="match status" value="1"/>
</dbReference>
<evidence type="ECO:0000256" key="1">
    <source>
        <dbReference type="ARBA" id="ARBA00022450"/>
    </source>
</evidence>
<evidence type="ECO:0000259" key="10">
    <source>
        <dbReference type="PROSITE" id="PS50075"/>
    </source>
</evidence>
<keyword evidence="4" id="KW-0276">Fatty acid metabolism</keyword>
<protein>
    <submittedName>
        <fullName evidence="12">Uncharacterized protein</fullName>
    </submittedName>
</protein>
<dbReference type="GO" id="GO:0008483">
    <property type="term" value="F:transaminase activity"/>
    <property type="evidence" value="ECO:0007669"/>
    <property type="project" value="InterPro"/>
</dbReference>
<dbReference type="GO" id="GO:0006633">
    <property type="term" value="P:fatty acid biosynthetic process"/>
    <property type="evidence" value="ECO:0007669"/>
    <property type="project" value="InterPro"/>
</dbReference>
<accession>A0A1W9YWX3</accession>
<keyword evidence="13" id="KW-1185">Reference proteome</keyword>
<dbReference type="GO" id="GO:0004312">
    <property type="term" value="F:fatty acid synthase activity"/>
    <property type="evidence" value="ECO:0007669"/>
    <property type="project" value="TreeGrafter"/>
</dbReference>
<comment type="caution">
    <text evidence="12">The sequence shown here is derived from an EMBL/GenBank/DDBJ whole genome shotgun (WGS) entry which is preliminary data.</text>
</comment>
<dbReference type="InterPro" id="IPR015424">
    <property type="entry name" value="PyrdxlP-dep_Trfase"/>
</dbReference>
<keyword evidence="1" id="KW-0596">Phosphopantetheine</keyword>
<dbReference type="Gene3D" id="3.30.70.3290">
    <property type="match status" value="1"/>
</dbReference>
<feature type="domain" description="Ketosynthase family 3 (KS3)" evidence="11">
    <location>
        <begin position="9"/>
        <end position="438"/>
    </location>
</feature>
<sequence length="1446" mass="153653">MYSDAYDPLDGIAIIGMAGRFPDSPSVSALWQNLLAGRECITRFGSEELERPQGEAGDAQTRAHYVRARGVLEGVDEFDEEFFGFTPKEAAIVDPQQRLFLQAAWEAIEQSGHDAQRFDGLIGVFAGATTSSYYLQNLLSRNDVTDPLGPIMVMLGNSNDYVATRVSYKFDLKGPALNIQNACSTSLVAVCTAVQSLQTYQCDMALAGGVSIMLPQRRGYLHEEGSILAPDGHCRPFDRDAAGTVSSNGLGVVVLRRLRDAIEDGDTIYAVVKGSALNNDGNAKVGFTAPSVDGHARVISMAQMLGGIDPATISYVEAHGTGTALGDPIEIAGLTQAFRTGGAEENGFCAIGSVKSNIGHLDVAAGVAGLIKTSLALHHRVLPASINFESPNPKLGIESTPFFVNADQRRWPEGPTPRRAGVSSFGLGGTNAHVVLEEAPSAGPAVPASRPAQLLVLSARDPQALDRVAHNLKDHLEQDLSADLADIAYTLQVGRRRFGHRRAVVCRDRDDAIALLTTADPLRVQGRGAPAELSGGVAFMFPGQGSQYVDMGRGLYESESLFRETMDACARVLRTETGIDLLGVLYPGDPDRDSAHAQLSQTAITQPALFAIEYALAQVWMSWGVQPTAMIGHSIGEFVAACVGGTFSRDEALLLVAARARLMGSMPAGAMLGVRAPADLVTAELTPDVAIAAFNGPKHTVVSGPHDAIAGFEARLTAIGVAHRRLHTSHAYHSPMMEPAVQPFAELVAGTSRTAPALRWISSLTGRPITDAEACDPHYWARQLREPVQFATGVGALLDPRIALVEVGPGQTLSMLARQHERRLPEQLITTSLHPGQEWGPDVDCLLAAAGRLWTRGADIDWHGLHGGTRRRVALPTYPFRRRRHWVDPSPGRESTQPAASPDPVPSSSASQSITPDSGDRSATLLAHLHTVFVELSGVDRSDLTPGASFLQMGFDSLFLTQAASALQKQFATTITVRTLVEEASTFDLLVDLIMAATPDDAPDLAAPRIAPAPVPAAPTRAPVVGLTDRQQQRLTTLIERHRWQEAVGPAVAVQSSGAYLRDAGGRAHIDLTNGGGAVFFGHDPAFIRDAIETEYASDSASGSPDALATEVAALVCEMVGMQHAAFYPDESGALTAAVQMARTRSGCDTIVAVTGAGHTMDTVPGGRVVALEYGSAAALATIRSMRGELAGVLVEPVPVRRHPQHAPREFLNAVREVTAETGVALILDEVRSGFRTHPGGAQALFGVQSDIAVYGKVAGGGLPIGIVAGSATYLDGSHAGGSPLALAAARVVLRRLRDDGPALQRGLNQRTTAFAERLRTVSAELNAPVHIRHFSSWFDVSFPPGLPLEPLYHALMRARGVHTREDGPGFLTLAHTDADLECVVSAFGESLAQMRADGVLPERAATPRRGRDAHGREAWFVPDPDRPGKYLQVVGASVGEEMAHG</sequence>
<keyword evidence="6" id="KW-0443">Lipid metabolism</keyword>
<evidence type="ECO:0000256" key="4">
    <source>
        <dbReference type="ARBA" id="ARBA00022832"/>
    </source>
</evidence>
<dbReference type="Gene3D" id="3.90.1150.10">
    <property type="entry name" value="Aspartate Aminotransferase, domain 1"/>
    <property type="match status" value="1"/>
</dbReference>